<evidence type="ECO:0000256" key="2">
    <source>
        <dbReference type="ARBA" id="ARBA00022723"/>
    </source>
</evidence>
<organism evidence="6 7">
    <name type="scientific">Lunatimonas lonarensis</name>
    <dbReference type="NCBI Taxonomy" id="1232681"/>
    <lineage>
        <taxon>Bacteria</taxon>
        <taxon>Pseudomonadati</taxon>
        <taxon>Bacteroidota</taxon>
        <taxon>Cytophagia</taxon>
        <taxon>Cytophagales</taxon>
        <taxon>Cyclobacteriaceae</taxon>
    </lineage>
</organism>
<evidence type="ECO:0000313" key="6">
    <source>
        <dbReference type="EMBL" id="EON78649.1"/>
    </source>
</evidence>
<dbReference type="SUPFAM" id="SSF48371">
    <property type="entry name" value="ARM repeat"/>
    <property type="match status" value="1"/>
</dbReference>
<dbReference type="NCBIfam" id="TIGR02603">
    <property type="entry name" value="CxxCH_TIGR02603"/>
    <property type="match status" value="1"/>
</dbReference>
<evidence type="ECO:0000256" key="3">
    <source>
        <dbReference type="ARBA" id="ARBA00023004"/>
    </source>
</evidence>
<dbReference type="InterPro" id="IPR011042">
    <property type="entry name" value="6-blade_b-propeller_TolB-like"/>
</dbReference>
<keyword evidence="7" id="KW-1185">Reference proteome</keyword>
<dbReference type="InterPro" id="IPR011989">
    <property type="entry name" value="ARM-like"/>
</dbReference>
<dbReference type="Gene3D" id="1.10.760.10">
    <property type="entry name" value="Cytochrome c-like domain"/>
    <property type="match status" value="1"/>
</dbReference>
<dbReference type="InterPro" id="IPR036909">
    <property type="entry name" value="Cyt_c-like_dom_sf"/>
</dbReference>
<dbReference type="Gene3D" id="1.25.10.10">
    <property type="entry name" value="Leucine-rich Repeat Variant"/>
    <property type="match status" value="1"/>
</dbReference>
<dbReference type="RefSeq" id="WP_010852971.1">
    <property type="nucleotide sequence ID" value="NZ_AQHR01000025.1"/>
</dbReference>
<feature type="domain" description="Cytochrome c" evidence="5">
    <location>
        <begin position="895"/>
        <end position="1028"/>
    </location>
</feature>
<evidence type="ECO:0000259" key="5">
    <source>
        <dbReference type="PROSITE" id="PS51007"/>
    </source>
</evidence>
<comment type="caution">
    <text evidence="6">The sequence shown here is derived from an EMBL/GenBank/DDBJ whole genome shotgun (WGS) entry which is preliminary data.</text>
</comment>
<dbReference type="PANTHER" id="PTHR33546">
    <property type="entry name" value="LARGE, MULTIFUNCTIONAL SECRETED PROTEIN-RELATED"/>
    <property type="match status" value="1"/>
</dbReference>
<dbReference type="PANTHER" id="PTHR33546:SF1">
    <property type="entry name" value="LARGE, MULTIFUNCTIONAL SECRETED PROTEIN"/>
    <property type="match status" value="1"/>
</dbReference>
<dbReference type="InterPro" id="IPR011041">
    <property type="entry name" value="Quinoprot_gluc/sorb_DH_b-prop"/>
</dbReference>
<dbReference type="InterPro" id="IPR009056">
    <property type="entry name" value="Cyt_c-like_dom"/>
</dbReference>
<name>R7ZXE6_9BACT</name>
<dbReference type="PROSITE" id="PS51007">
    <property type="entry name" value="CYTC"/>
    <property type="match status" value="1"/>
</dbReference>
<dbReference type="OrthoDB" id="9808161at2"/>
<dbReference type="AlphaFoldDB" id="R7ZXE6"/>
<keyword evidence="3 4" id="KW-0408">Iron</keyword>
<dbReference type="SUPFAM" id="SSF50952">
    <property type="entry name" value="Soluble quinoprotein glucose dehydrogenase"/>
    <property type="match status" value="1"/>
</dbReference>
<dbReference type="SMART" id="SM00567">
    <property type="entry name" value="EZ_HEAT"/>
    <property type="match status" value="2"/>
</dbReference>
<sequence length="1028" mass="114602">MNHPSPINPKPWSAYLLALAFACQATTDSDYDTTYVEEEPDPIYAEHVRTTGFQTPQKEMADFTLPPGFEVTLFASEPDISKPINIAFDDRGRLWVTQSGEYPIKAGPGEGKDRISILEDSNGDGKADIITHFAEDLNIPIGIIPVKDGAIGYSIPHVYRFYDRDGDGKSEAREVLIADFEHRDTHGMVNNLFRGLDGWIHASHGFSNISTVSGSDGDSITMTSGNTFRFRMDGSRVEKTTDGRINPFGSDLDEWGYHYSADCHTLPIYQLIWGGNYTQWGKKDPNMGFAPTMMDYGLNSTALSGLVYYTDNQFPEEYQHSFYSGDVVTCRISRSVMAFSGSTPKATRKRDFLVSKDPWFRPVDIKIGPDGAMYVADFYNPIIGHYEVPLDHPDRDRKSGRIWKITYKGKQREIRDWSKASMSELLKEMGSPILATRLASTDALVDYKGKGATSELKKLLQADPTSPHQRIQTLWALHRLQSLAPEELKSGLGHADPMVRVHAFRVFANLPEWDEVHRGWALAGLGDENPHVRRAAAEAINRHPHAAFYKALVEAHQLAPAEDTHLVYTLKMALFTHLGDPSLIRLAAEEMWTEEQAALIALVVSDTDSPEAGQYLLDYLRERKVPEDRWIGYIRSAARSVPPGQLPVVVELAIEKSGESNLASFKWALALQDGIQQRGMETPARLVSWIQDIGGQTLSGLESDLGRWSADMEEKYQFAASTAGRYRFTGHTGPLKQLVQSEPVPEALRGEAALALIRISPTAHMDFLSVQMNDSDQKTSFRQRMANTIGQSATPQARAILADGLKDAPMELQTSIAAQLARSEPGISILIERIRKGYAPARVLKTRNVEESFRNHANTLQRQSFESLTANLMPISEERERLISQRIQGYTVNEDALASGKQLFTENCALCHQVNNEGGMIGPQLDGVGNWGIQALATKIIDPNRNISENFRTYNIRLNNGEVKSGLFRREEGQVIVLADQSGKEFSIPKNEISEQTASTMTLMPDTFSETLDQDKFNSLMGYLLSVK</sequence>
<dbReference type="GO" id="GO:0046872">
    <property type="term" value="F:metal ion binding"/>
    <property type="evidence" value="ECO:0007669"/>
    <property type="project" value="UniProtKB-KW"/>
</dbReference>
<proteinExistence type="predicted"/>
<dbReference type="STRING" id="1232681.ADIS_0823"/>
<keyword evidence="1 4" id="KW-0349">Heme</keyword>
<dbReference type="PATRIC" id="fig|1288963.3.peg.822"/>
<gene>
    <name evidence="6" type="ORF">ADIS_0823</name>
</gene>
<dbReference type="Pfam" id="PF00034">
    <property type="entry name" value="Cytochrom_C"/>
    <property type="match status" value="1"/>
</dbReference>
<dbReference type="EMBL" id="AQHR01000025">
    <property type="protein sequence ID" value="EON78649.1"/>
    <property type="molecule type" value="Genomic_DNA"/>
</dbReference>
<evidence type="ECO:0000256" key="1">
    <source>
        <dbReference type="ARBA" id="ARBA00022617"/>
    </source>
</evidence>
<accession>R7ZXE6</accession>
<dbReference type="GO" id="GO:0009055">
    <property type="term" value="F:electron transfer activity"/>
    <property type="evidence" value="ECO:0007669"/>
    <property type="project" value="InterPro"/>
</dbReference>
<keyword evidence="2 4" id="KW-0479">Metal-binding</keyword>
<dbReference type="Pfam" id="PF23500">
    <property type="entry name" value="DUF7133"/>
    <property type="match status" value="1"/>
</dbReference>
<dbReference type="SUPFAM" id="SSF46626">
    <property type="entry name" value="Cytochrome c"/>
    <property type="match status" value="1"/>
</dbReference>
<dbReference type="NCBIfam" id="TIGR02604">
    <property type="entry name" value="Piru_Ver_Nterm"/>
    <property type="match status" value="1"/>
</dbReference>
<dbReference type="Gene3D" id="2.120.10.30">
    <property type="entry name" value="TolB, C-terminal domain"/>
    <property type="match status" value="1"/>
</dbReference>
<dbReference type="InterPro" id="IPR055557">
    <property type="entry name" value="DUF7133"/>
</dbReference>
<dbReference type="Proteomes" id="UP000013909">
    <property type="component" value="Unassembled WGS sequence"/>
</dbReference>
<dbReference type="InterPro" id="IPR004155">
    <property type="entry name" value="PBS_lyase_HEAT"/>
</dbReference>
<reference evidence="6 7" key="1">
    <citation type="submission" date="2013-02" db="EMBL/GenBank/DDBJ databases">
        <title>A novel strain isolated from Lonar lake, Maharashtra, India.</title>
        <authorList>
            <person name="Singh A."/>
        </authorList>
    </citation>
    <scope>NUCLEOTIDE SEQUENCE [LARGE SCALE GENOMIC DNA]</scope>
    <source>
        <strain evidence="6 7">AK24</strain>
    </source>
</reference>
<dbReference type="InterPro" id="IPR013428">
    <property type="entry name" value="Membrane-bound_put_N"/>
</dbReference>
<evidence type="ECO:0000313" key="7">
    <source>
        <dbReference type="Proteomes" id="UP000013909"/>
    </source>
</evidence>
<evidence type="ECO:0000256" key="4">
    <source>
        <dbReference type="PROSITE-ProRule" id="PRU00433"/>
    </source>
</evidence>
<dbReference type="GO" id="GO:0020037">
    <property type="term" value="F:heme binding"/>
    <property type="evidence" value="ECO:0007669"/>
    <property type="project" value="InterPro"/>
</dbReference>
<dbReference type="InterPro" id="IPR016024">
    <property type="entry name" value="ARM-type_fold"/>
</dbReference>
<dbReference type="InterPro" id="IPR013427">
    <property type="entry name" value="Haem-bd_dom_put"/>
</dbReference>
<protein>
    <recommendedName>
        <fullName evidence="5">Cytochrome c domain-containing protein</fullName>
    </recommendedName>
</protein>